<evidence type="ECO:0000313" key="1">
    <source>
        <dbReference type="EMBL" id="GAH52448.1"/>
    </source>
</evidence>
<proteinExistence type="predicted"/>
<organism evidence="1">
    <name type="scientific">marine sediment metagenome</name>
    <dbReference type="NCBI Taxonomy" id="412755"/>
    <lineage>
        <taxon>unclassified sequences</taxon>
        <taxon>metagenomes</taxon>
        <taxon>ecological metagenomes</taxon>
    </lineage>
</organism>
<gene>
    <name evidence="1" type="ORF">S03H2_37953</name>
</gene>
<dbReference type="EMBL" id="BARU01023380">
    <property type="protein sequence ID" value="GAH52448.1"/>
    <property type="molecule type" value="Genomic_DNA"/>
</dbReference>
<dbReference type="AlphaFoldDB" id="X1I4H6"/>
<comment type="caution">
    <text evidence="1">The sequence shown here is derived from an EMBL/GenBank/DDBJ whole genome shotgun (WGS) entry which is preliminary data.</text>
</comment>
<name>X1I4H6_9ZZZZ</name>
<accession>X1I4H6</accession>
<reference evidence="1" key="1">
    <citation type="journal article" date="2014" name="Front. Microbiol.">
        <title>High frequency of phylogenetically diverse reductive dehalogenase-homologous genes in deep subseafloor sedimentary metagenomes.</title>
        <authorList>
            <person name="Kawai M."/>
            <person name="Futagami T."/>
            <person name="Toyoda A."/>
            <person name="Takaki Y."/>
            <person name="Nishi S."/>
            <person name="Hori S."/>
            <person name="Arai W."/>
            <person name="Tsubouchi T."/>
            <person name="Morono Y."/>
            <person name="Uchiyama I."/>
            <person name="Ito T."/>
            <person name="Fujiyama A."/>
            <person name="Inagaki F."/>
            <person name="Takami H."/>
        </authorList>
    </citation>
    <scope>NUCLEOTIDE SEQUENCE</scope>
    <source>
        <strain evidence="1">Expedition CK06-06</strain>
    </source>
</reference>
<sequence>MSNVKRKFKRMHKGNIKSPWVKSSCEPEGLVTFVYYDGKIGLTGIPDATI</sequence>
<protein>
    <submittedName>
        <fullName evidence="1">Uncharacterized protein</fullName>
    </submittedName>
</protein>